<dbReference type="SUPFAM" id="SSF54593">
    <property type="entry name" value="Glyoxalase/Bleomycin resistance protein/Dihydroxybiphenyl dioxygenase"/>
    <property type="match status" value="1"/>
</dbReference>
<evidence type="ECO:0000313" key="1">
    <source>
        <dbReference type="EMBL" id="THJ37081.1"/>
    </source>
</evidence>
<dbReference type="Proteomes" id="UP000305282">
    <property type="component" value="Unassembled WGS sequence"/>
</dbReference>
<keyword evidence="2" id="KW-1185">Reference proteome</keyword>
<gene>
    <name evidence="1" type="ORF">E7Y31_21685</name>
</gene>
<dbReference type="InterPro" id="IPR029068">
    <property type="entry name" value="Glyas_Bleomycin-R_OHBP_Dase"/>
</dbReference>
<reference evidence="1 2" key="1">
    <citation type="submission" date="2019-04" db="EMBL/GenBank/DDBJ databases">
        <title>Draft genome sequences for three unisolated Alnus-infective Frankia Sp+ strains, AgTrS, AiOr and AvVan, the first sequenced Frankia strains able to sporulate in-planta.</title>
        <authorList>
            <person name="Bethencourt L."/>
            <person name="Vautrin F."/>
            <person name="Taib N."/>
            <person name="Dubost A."/>
            <person name="Castro-Garcia L."/>
            <person name="Imbaud O."/>
            <person name="Abrouk D."/>
            <person name="Fournier P."/>
            <person name="Briolay J."/>
            <person name="Nguyen A."/>
            <person name="Normand P."/>
            <person name="Fernandez M.P."/>
            <person name="Brochier-Armanet C."/>
            <person name="Herrera-Belaroussi A."/>
        </authorList>
    </citation>
    <scope>NUCLEOTIDE SEQUENCE [LARGE SCALE GENOMIC DNA]</scope>
    <source>
        <strain evidence="1 2">AvVan</strain>
    </source>
</reference>
<comment type="caution">
    <text evidence="1">The sequence shown here is derived from an EMBL/GenBank/DDBJ whole genome shotgun (WGS) entry which is preliminary data.</text>
</comment>
<sequence length="121" mass="12995">MATEGIEGFHVTTRNYGATAAFWSSLGFANVFETDHGSGQWVHPAGGPYILIVERHEGELATYPVLRVADSTAFAPDREPDFAQPFTARHWGVVEALVRDPDGRTVSLEAPLPDGVAASDA</sequence>
<evidence type="ECO:0000313" key="2">
    <source>
        <dbReference type="Proteomes" id="UP000305282"/>
    </source>
</evidence>
<protein>
    <submittedName>
        <fullName evidence="1">VOC family protein</fullName>
    </submittedName>
</protein>
<accession>A0A4S5C077</accession>
<name>A0A4S5C077_9ACTN</name>
<dbReference type="RefSeq" id="WP_136449559.1">
    <property type="nucleotide sequence ID" value="NZ_CADCWT010000009.1"/>
</dbReference>
<dbReference type="Gene3D" id="3.10.180.10">
    <property type="entry name" value="2,3-Dihydroxybiphenyl 1,2-Dioxygenase, domain 1"/>
    <property type="match status" value="1"/>
</dbReference>
<organism evidence="1 2">
    <name type="scientific">Candidatus Frankia alpina</name>
    <dbReference type="NCBI Taxonomy" id="2699483"/>
    <lineage>
        <taxon>Bacteria</taxon>
        <taxon>Bacillati</taxon>
        <taxon>Actinomycetota</taxon>
        <taxon>Actinomycetes</taxon>
        <taxon>Frankiales</taxon>
        <taxon>Frankiaceae</taxon>
        <taxon>Frankia</taxon>
    </lineage>
</organism>
<proteinExistence type="predicted"/>
<dbReference type="AlphaFoldDB" id="A0A4S5C077"/>
<dbReference type="EMBL" id="SSXH01000878">
    <property type="protein sequence ID" value="THJ37081.1"/>
    <property type="molecule type" value="Genomic_DNA"/>
</dbReference>
<dbReference type="OrthoDB" id="3213536at2"/>